<protein>
    <submittedName>
        <fullName evidence="1">Uncharacterized protein</fullName>
    </submittedName>
</protein>
<dbReference type="STRING" id="279113.CPter91_2061"/>
<proteinExistence type="predicted"/>
<accession>A0A127Q322</accession>
<dbReference type="RefSeq" id="WP_167595151.1">
    <property type="nucleotide sequence ID" value="NZ_CP013234.1"/>
</dbReference>
<dbReference type="AlphaFoldDB" id="A0A127Q322"/>
<organism evidence="1 2">
    <name type="scientific">Collimonas pratensis</name>
    <dbReference type="NCBI Taxonomy" id="279113"/>
    <lineage>
        <taxon>Bacteria</taxon>
        <taxon>Pseudomonadati</taxon>
        <taxon>Pseudomonadota</taxon>
        <taxon>Betaproteobacteria</taxon>
        <taxon>Burkholderiales</taxon>
        <taxon>Oxalobacteraceae</taxon>
        <taxon>Collimonas</taxon>
    </lineage>
</organism>
<dbReference type="KEGG" id="cpra:CPter91_2061"/>
<reference evidence="1 2" key="1">
    <citation type="submission" date="2015-11" db="EMBL/GenBank/DDBJ databases">
        <title>Exploring the genomic traits of fungus-feeding bacterial genus Collimonas.</title>
        <authorList>
            <person name="Song C."/>
            <person name="Schmidt R."/>
            <person name="de Jager V."/>
            <person name="Krzyzanowska D."/>
            <person name="Jongedijk E."/>
            <person name="Cankar K."/>
            <person name="Beekwilder J."/>
            <person name="van Veen A."/>
            <person name="de Boer W."/>
            <person name="van Veen J.A."/>
            <person name="Garbeva P."/>
        </authorList>
    </citation>
    <scope>NUCLEOTIDE SEQUENCE [LARGE SCALE GENOMIC DNA]</scope>
    <source>
        <strain evidence="1 2">Ter91</strain>
    </source>
</reference>
<dbReference type="Proteomes" id="UP000074561">
    <property type="component" value="Chromosome"/>
</dbReference>
<name>A0A127Q322_9BURK</name>
<dbReference type="PATRIC" id="fig|279113.9.peg.2048"/>
<evidence type="ECO:0000313" key="1">
    <source>
        <dbReference type="EMBL" id="AMP04431.1"/>
    </source>
</evidence>
<gene>
    <name evidence="1" type="ORF">CPter91_2061</name>
</gene>
<evidence type="ECO:0000313" key="2">
    <source>
        <dbReference type="Proteomes" id="UP000074561"/>
    </source>
</evidence>
<sequence length="53" mass="5830">MPTGNSKLVAGLQQIFTNLYIPTTTPALVLKVCIKAAVKHGKPRMENPAFKEY</sequence>
<dbReference type="EMBL" id="CP013234">
    <property type="protein sequence ID" value="AMP04431.1"/>
    <property type="molecule type" value="Genomic_DNA"/>
</dbReference>